<dbReference type="STRING" id="316067.Geob_3116"/>
<evidence type="ECO:0000259" key="3">
    <source>
        <dbReference type="PROSITE" id="PS51123"/>
    </source>
</evidence>
<dbReference type="RefSeq" id="WP_012648187.1">
    <property type="nucleotide sequence ID" value="NC_011979.1"/>
</dbReference>
<organism evidence="4 5">
    <name type="scientific">Geotalea daltonii (strain DSM 22248 / JCM 15807 / FRC-32)</name>
    <name type="common">Geobacter daltonii</name>
    <dbReference type="NCBI Taxonomy" id="316067"/>
    <lineage>
        <taxon>Bacteria</taxon>
        <taxon>Pseudomonadati</taxon>
        <taxon>Thermodesulfobacteriota</taxon>
        <taxon>Desulfuromonadia</taxon>
        <taxon>Geobacterales</taxon>
        <taxon>Geobacteraceae</taxon>
        <taxon>Geotalea</taxon>
    </lineage>
</organism>
<accession>B9M3N8</accession>
<dbReference type="AlphaFoldDB" id="B9M3N8"/>
<dbReference type="KEGG" id="geo:Geob_3116"/>
<dbReference type="Pfam" id="PF00691">
    <property type="entry name" value="OmpA"/>
    <property type="match status" value="1"/>
</dbReference>
<dbReference type="OrthoDB" id="9783110at2"/>
<evidence type="ECO:0000313" key="5">
    <source>
        <dbReference type="Proteomes" id="UP000007721"/>
    </source>
</evidence>
<gene>
    <name evidence="4" type="ordered locus">Geob_3116</name>
</gene>
<evidence type="ECO:0000256" key="1">
    <source>
        <dbReference type="PROSITE-ProRule" id="PRU00473"/>
    </source>
</evidence>
<dbReference type="CDD" id="cd07185">
    <property type="entry name" value="OmpA_C-like"/>
    <property type="match status" value="1"/>
</dbReference>
<dbReference type="EMBL" id="CP001390">
    <property type="protein sequence ID" value="ACM21459.1"/>
    <property type="molecule type" value="Genomic_DNA"/>
</dbReference>
<keyword evidence="2" id="KW-0175">Coiled coil</keyword>
<dbReference type="PROSITE" id="PS51257">
    <property type="entry name" value="PROKAR_LIPOPROTEIN"/>
    <property type="match status" value="1"/>
</dbReference>
<evidence type="ECO:0000256" key="2">
    <source>
        <dbReference type="SAM" id="Coils"/>
    </source>
</evidence>
<keyword evidence="1" id="KW-0472">Membrane</keyword>
<reference evidence="4 5" key="1">
    <citation type="submission" date="2009-01" db="EMBL/GenBank/DDBJ databases">
        <title>Complete sequence of Geobacter sp. FRC-32.</title>
        <authorList>
            <consortium name="US DOE Joint Genome Institute"/>
            <person name="Lucas S."/>
            <person name="Copeland A."/>
            <person name="Lapidus A."/>
            <person name="Glavina del Rio T."/>
            <person name="Dalin E."/>
            <person name="Tice H."/>
            <person name="Bruce D."/>
            <person name="Goodwin L."/>
            <person name="Pitluck S."/>
            <person name="Saunders E."/>
            <person name="Brettin T."/>
            <person name="Detter J.C."/>
            <person name="Han C."/>
            <person name="Larimer F."/>
            <person name="Land M."/>
            <person name="Hauser L."/>
            <person name="Kyrpides N."/>
            <person name="Ovchinnikova G."/>
            <person name="Kostka J."/>
            <person name="Richardson P."/>
        </authorList>
    </citation>
    <scope>NUCLEOTIDE SEQUENCE [LARGE SCALE GENOMIC DNA]</scope>
    <source>
        <strain evidence="5">DSM 22248 / JCM 15807 / FRC-32</strain>
    </source>
</reference>
<dbReference type="PANTHER" id="PTHR30329:SF21">
    <property type="entry name" value="LIPOPROTEIN YIAD-RELATED"/>
    <property type="match status" value="1"/>
</dbReference>
<sequence length="349" mass="38740">MRMIRTGSTLLIALMVSGCVSMSKYNEKVQEVAMLRGDITTLEENLAKSEVAGKALQGELQKNRENLARLEQEHENLKAEYVALTAEKENANLAMGDRRHEFSSDMEALTAKLNESETRVKELTTLLLAQEEAAKKVPELQAAVADREERISNLNATLRSLKSNLIQIRTDVVQLAKKRSGSEEKENAYAAFRRDFSDQIGKGEILVTEYPDKLIVTMPEQVLFRSGSATINKGGKKALERVASILKKVKNNRIRIEGHTDSTPIKSKHRYASNWDLSAARAASVVRHLQKKGAVNPEFLTLAGYGPYAPAAANNTSRGRSLNRRIEIALIPIDTTVTAETNKEKLALR</sequence>
<dbReference type="Gene3D" id="3.30.1330.60">
    <property type="entry name" value="OmpA-like domain"/>
    <property type="match status" value="1"/>
</dbReference>
<keyword evidence="5" id="KW-1185">Reference proteome</keyword>
<dbReference type="Proteomes" id="UP000007721">
    <property type="component" value="Chromosome"/>
</dbReference>
<protein>
    <submittedName>
        <fullName evidence="4">Peptidoglycan-binding lipoprotein, OmpA family</fullName>
    </submittedName>
</protein>
<dbReference type="InterPro" id="IPR036737">
    <property type="entry name" value="OmpA-like_sf"/>
</dbReference>
<proteinExistence type="predicted"/>
<dbReference type="PROSITE" id="PS51123">
    <property type="entry name" value="OMPA_2"/>
    <property type="match status" value="1"/>
</dbReference>
<dbReference type="PANTHER" id="PTHR30329">
    <property type="entry name" value="STATOR ELEMENT OF FLAGELLAR MOTOR COMPLEX"/>
    <property type="match status" value="1"/>
</dbReference>
<keyword evidence="4" id="KW-0449">Lipoprotein</keyword>
<dbReference type="HOGENOM" id="CLU_016890_14_0_7"/>
<feature type="coiled-coil region" evidence="2">
    <location>
        <begin position="53"/>
        <end position="171"/>
    </location>
</feature>
<dbReference type="InterPro" id="IPR006665">
    <property type="entry name" value="OmpA-like"/>
</dbReference>
<feature type="domain" description="OmpA-like" evidence="3">
    <location>
        <begin position="211"/>
        <end position="334"/>
    </location>
</feature>
<name>B9M3N8_GEODF</name>
<dbReference type="InterPro" id="IPR050330">
    <property type="entry name" value="Bact_OuterMem_StrucFunc"/>
</dbReference>
<dbReference type="SUPFAM" id="SSF103088">
    <property type="entry name" value="OmpA-like"/>
    <property type="match status" value="1"/>
</dbReference>
<dbReference type="GO" id="GO:0016020">
    <property type="term" value="C:membrane"/>
    <property type="evidence" value="ECO:0007669"/>
    <property type="project" value="UniProtKB-UniRule"/>
</dbReference>
<evidence type="ECO:0000313" key="4">
    <source>
        <dbReference type="EMBL" id="ACM21459.1"/>
    </source>
</evidence>
<dbReference type="eggNOG" id="COG1360">
    <property type="taxonomic scope" value="Bacteria"/>
</dbReference>